<protein>
    <submittedName>
        <fullName evidence="2">RagB/SusD family nutrient uptake outer membrane protein</fullName>
    </submittedName>
</protein>
<keyword evidence="3" id="KW-1185">Reference proteome</keyword>
<feature type="domain" description="SusD-like N-terminal" evidence="1">
    <location>
        <begin position="100"/>
        <end position="221"/>
    </location>
</feature>
<gene>
    <name evidence="2" type="ORF">MKP09_10930</name>
</gene>
<dbReference type="InterPro" id="IPR033985">
    <property type="entry name" value="SusD-like_N"/>
</dbReference>
<dbReference type="EMBL" id="JAKWBL010000001">
    <property type="protein sequence ID" value="MCH5598388.1"/>
    <property type="molecule type" value="Genomic_DNA"/>
</dbReference>
<accession>A0ABS9SJ40</accession>
<dbReference type="InterPro" id="IPR011990">
    <property type="entry name" value="TPR-like_helical_dom_sf"/>
</dbReference>
<evidence type="ECO:0000313" key="2">
    <source>
        <dbReference type="EMBL" id="MCH5598388.1"/>
    </source>
</evidence>
<dbReference type="SUPFAM" id="SSF48452">
    <property type="entry name" value="TPR-like"/>
    <property type="match status" value="1"/>
</dbReference>
<name>A0ABS9SJ40_9BACT</name>
<evidence type="ECO:0000313" key="3">
    <source>
        <dbReference type="Proteomes" id="UP001202248"/>
    </source>
</evidence>
<dbReference type="RefSeq" id="WP_240828830.1">
    <property type="nucleotide sequence ID" value="NZ_JAKWBL010000001.1"/>
</dbReference>
<dbReference type="PROSITE" id="PS51257">
    <property type="entry name" value="PROKAR_LIPOPROTEIN"/>
    <property type="match status" value="1"/>
</dbReference>
<dbReference type="Pfam" id="PF14322">
    <property type="entry name" value="SusD-like_3"/>
    <property type="match status" value="1"/>
</dbReference>
<organism evidence="2 3">
    <name type="scientific">Niabella ginsengisoli</name>
    <dbReference type="NCBI Taxonomy" id="522298"/>
    <lineage>
        <taxon>Bacteria</taxon>
        <taxon>Pseudomonadati</taxon>
        <taxon>Bacteroidota</taxon>
        <taxon>Chitinophagia</taxon>
        <taxon>Chitinophagales</taxon>
        <taxon>Chitinophagaceae</taxon>
        <taxon>Niabella</taxon>
    </lineage>
</organism>
<dbReference type="Proteomes" id="UP001202248">
    <property type="component" value="Unassembled WGS sequence"/>
</dbReference>
<sequence>MKIVKIYCTLVMLIGICSCSKDFLNKLPKDKLIPETAFVDYNNFKTYGWSLYEQFGGYGGAIPNAMQSDLISDNMNETRPGNMSPYAYQTKIIPASGNNTVTQVVAQWNFAYIRKGNIMLDHIETSKLAEPDKLHWRAVGYFFRALRYYDLIASFGDVPWVGRTLSDTAAILFQPRTPRDEVARHVLDDLLYAEQHIKADGDGANTINKNVVRALISRFGLFEGTWRKYHSLSGAATYLEAAKLASEKLMASFPALIPVYDDVFNSEDLSGKPGIILFKQYAPNLITHSNPRFVGSTSWYYDLTKDAVESYLCTDGNRSPQVPFMQAMPICLLNSGTGTGDCISP</sequence>
<reference evidence="2 3" key="1">
    <citation type="submission" date="2022-02" db="EMBL/GenBank/DDBJ databases">
        <authorList>
            <person name="Min J."/>
        </authorList>
    </citation>
    <scope>NUCLEOTIDE SEQUENCE [LARGE SCALE GENOMIC DNA]</scope>
    <source>
        <strain evidence="2 3">GR10-1</strain>
    </source>
</reference>
<proteinExistence type="predicted"/>
<comment type="caution">
    <text evidence="2">The sequence shown here is derived from an EMBL/GenBank/DDBJ whole genome shotgun (WGS) entry which is preliminary data.</text>
</comment>
<evidence type="ECO:0000259" key="1">
    <source>
        <dbReference type="Pfam" id="PF14322"/>
    </source>
</evidence>
<dbReference type="Gene3D" id="1.25.40.390">
    <property type="match status" value="1"/>
</dbReference>